<proteinExistence type="predicted"/>
<reference evidence="1 2" key="1">
    <citation type="submission" date="2018-06" db="EMBL/GenBank/DDBJ databases">
        <title>A transcriptomic atlas of mushroom development highlights an independent origin of complex multicellularity.</title>
        <authorList>
            <consortium name="DOE Joint Genome Institute"/>
            <person name="Krizsan K."/>
            <person name="Almasi E."/>
            <person name="Merenyi Z."/>
            <person name="Sahu N."/>
            <person name="Viragh M."/>
            <person name="Koszo T."/>
            <person name="Mondo S."/>
            <person name="Kiss B."/>
            <person name="Balint B."/>
            <person name="Kues U."/>
            <person name="Barry K."/>
            <person name="Hegedus J.C."/>
            <person name="Henrissat B."/>
            <person name="Johnson J."/>
            <person name="Lipzen A."/>
            <person name="Ohm R."/>
            <person name="Nagy I."/>
            <person name="Pangilinan J."/>
            <person name="Yan J."/>
            <person name="Xiong Y."/>
            <person name="Grigoriev I.V."/>
            <person name="Hibbett D.S."/>
            <person name="Nagy L.G."/>
        </authorList>
    </citation>
    <scope>NUCLEOTIDE SEQUENCE [LARGE SCALE GENOMIC DNA]</scope>
    <source>
        <strain evidence="1 2">SZMC22713</strain>
    </source>
</reference>
<accession>A0A4Y7Q9U2</accession>
<name>A0A4Y7Q9U2_9AGAM</name>
<protein>
    <submittedName>
        <fullName evidence="1">Uncharacterized protein</fullName>
    </submittedName>
</protein>
<keyword evidence="2" id="KW-1185">Reference proteome</keyword>
<evidence type="ECO:0000313" key="1">
    <source>
        <dbReference type="EMBL" id="TDL23988.1"/>
    </source>
</evidence>
<sequence>MIISRHSLRGAKPFEQVRLDGCGLDESILLGYEEVKRCIATGLSLEIGKLESQRVNASLCKPTMSFDGLAYRVIDSWDRVASSNPIAATERIACASPIEDLLNFANTGWDHPCTRRLDVVAIPKEQMRGCRSHSQIAVVSCC</sequence>
<dbReference type="AlphaFoldDB" id="A0A4Y7Q9U2"/>
<gene>
    <name evidence="1" type="ORF">BD410DRAFT_131310</name>
</gene>
<dbReference type="Proteomes" id="UP000294933">
    <property type="component" value="Unassembled WGS sequence"/>
</dbReference>
<dbReference type="EMBL" id="ML170168">
    <property type="protein sequence ID" value="TDL23988.1"/>
    <property type="molecule type" value="Genomic_DNA"/>
</dbReference>
<dbReference type="VEuPathDB" id="FungiDB:BD410DRAFT_131310"/>
<organism evidence="1 2">
    <name type="scientific">Rickenella mellea</name>
    <dbReference type="NCBI Taxonomy" id="50990"/>
    <lineage>
        <taxon>Eukaryota</taxon>
        <taxon>Fungi</taxon>
        <taxon>Dikarya</taxon>
        <taxon>Basidiomycota</taxon>
        <taxon>Agaricomycotina</taxon>
        <taxon>Agaricomycetes</taxon>
        <taxon>Hymenochaetales</taxon>
        <taxon>Rickenellaceae</taxon>
        <taxon>Rickenella</taxon>
    </lineage>
</organism>
<evidence type="ECO:0000313" key="2">
    <source>
        <dbReference type="Proteomes" id="UP000294933"/>
    </source>
</evidence>